<organism evidence="2 3">
    <name type="scientific">Orbilia brochopaga</name>
    <dbReference type="NCBI Taxonomy" id="3140254"/>
    <lineage>
        <taxon>Eukaryota</taxon>
        <taxon>Fungi</taxon>
        <taxon>Dikarya</taxon>
        <taxon>Ascomycota</taxon>
        <taxon>Pezizomycotina</taxon>
        <taxon>Orbiliomycetes</taxon>
        <taxon>Orbiliales</taxon>
        <taxon>Orbiliaceae</taxon>
        <taxon>Orbilia</taxon>
    </lineage>
</organism>
<dbReference type="EMBL" id="JAVHNQ010000004">
    <property type="protein sequence ID" value="KAK6350208.1"/>
    <property type="molecule type" value="Genomic_DNA"/>
</dbReference>
<protein>
    <submittedName>
        <fullName evidence="2">Uncharacterized protein</fullName>
    </submittedName>
</protein>
<evidence type="ECO:0000313" key="3">
    <source>
        <dbReference type="Proteomes" id="UP001375240"/>
    </source>
</evidence>
<accession>A0AAV9UZK7</accession>
<sequence length="86" mass="9639">MEFTLVSVIMHTLCFLIFFLTIDLILVVTGLKQRFADWARGRAAAWRKRRLVRKAGQTDPAVVQKLVEGKDAADGGEYADSVDDKV</sequence>
<feature type="transmembrane region" description="Helical" evidence="1">
    <location>
        <begin position="6"/>
        <end position="31"/>
    </location>
</feature>
<keyword evidence="3" id="KW-1185">Reference proteome</keyword>
<keyword evidence="1" id="KW-0812">Transmembrane</keyword>
<gene>
    <name evidence="2" type="ORF">TWF696_006446</name>
</gene>
<dbReference type="Proteomes" id="UP001375240">
    <property type="component" value="Unassembled WGS sequence"/>
</dbReference>
<evidence type="ECO:0000313" key="2">
    <source>
        <dbReference type="EMBL" id="KAK6350208.1"/>
    </source>
</evidence>
<keyword evidence="1" id="KW-1133">Transmembrane helix</keyword>
<evidence type="ECO:0000256" key="1">
    <source>
        <dbReference type="SAM" id="Phobius"/>
    </source>
</evidence>
<reference evidence="2 3" key="1">
    <citation type="submission" date="2019-10" db="EMBL/GenBank/DDBJ databases">
        <authorList>
            <person name="Palmer J.M."/>
        </authorList>
    </citation>
    <scope>NUCLEOTIDE SEQUENCE [LARGE SCALE GENOMIC DNA]</scope>
    <source>
        <strain evidence="2 3">TWF696</strain>
    </source>
</reference>
<proteinExistence type="predicted"/>
<dbReference type="AlphaFoldDB" id="A0AAV9UZK7"/>
<comment type="caution">
    <text evidence="2">The sequence shown here is derived from an EMBL/GenBank/DDBJ whole genome shotgun (WGS) entry which is preliminary data.</text>
</comment>
<keyword evidence="1" id="KW-0472">Membrane</keyword>
<name>A0AAV9UZK7_9PEZI</name>